<accession>A0A183TDL6</accession>
<dbReference type="WBParaSite" id="SSLN_0001511701-mRNA-1">
    <property type="protein sequence ID" value="SSLN_0001511701-mRNA-1"/>
    <property type="gene ID" value="SSLN_0001511701"/>
</dbReference>
<feature type="transmembrane region" description="Helical" evidence="7">
    <location>
        <begin position="184"/>
        <end position="201"/>
    </location>
</feature>
<feature type="disulfide bond" evidence="6">
    <location>
        <begin position="134"/>
        <end position="154"/>
    </location>
</feature>
<keyword evidence="6" id="KW-1015">Disulfide bond</keyword>
<keyword evidence="4 7" id="KW-1133">Transmembrane helix</keyword>
<dbReference type="PIRSF" id="PIRSF002419">
    <property type="entry name" value="Tetraspanin"/>
    <property type="match status" value="1"/>
</dbReference>
<feature type="transmembrane region" description="Helical" evidence="7">
    <location>
        <begin position="225"/>
        <end position="244"/>
    </location>
</feature>
<comment type="caution">
    <text evidence="7">Lacks conserved residue(s) required for the propagation of feature annotation.</text>
</comment>
<keyword evidence="3 7" id="KW-0812">Transmembrane</keyword>
<dbReference type="PANTHER" id="PTHR19282">
    <property type="entry name" value="TETRASPANIN"/>
    <property type="match status" value="1"/>
</dbReference>
<feature type="transmembrane region" description="Helical" evidence="7">
    <location>
        <begin position="34"/>
        <end position="65"/>
    </location>
</feature>
<evidence type="ECO:0000256" key="3">
    <source>
        <dbReference type="ARBA" id="ARBA00022692"/>
    </source>
</evidence>
<dbReference type="InterPro" id="IPR000301">
    <property type="entry name" value="Tetraspanin_animals"/>
</dbReference>
<comment type="similarity">
    <text evidence="2 7">Belongs to the tetraspanin (TM4SF) family.</text>
</comment>
<evidence type="ECO:0000256" key="7">
    <source>
        <dbReference type="RuleBase" id="RU361218"/>
    </source>
</evidence>
<evidence type="ECO:0000256" key="5">
    <source>
        <dbReference type="ARBA" id="ARBA00023136"/>
    </source>
</evidence>
<dbReference type="GO" id="GO:0016020">
    <property type="term" value="C:membrane"/>
    <property type="evidence" value="ECO:0007669"/>
    <property type="project" value="UniProtKB-SubCell"/>
</dbReference>
<dbReference type="AlphaFoldDB" id="A0A183TDL6"/>
<evidence type="ECO:0000256" key="4">
    <source>
        <dbReference type="ARBA" id="ARBA00022989"/>
    </source>
</evidence>
<evidence type="ECO:0000313" key="8">
    <source>
        <dbReference type="WBParaSite" id="SSLN_0001511701-mRNA-1"/>
    </source>
</evidence>
<sequence length="258" mass="28166">LTTLFIFQLIGLTIVGLGIYLLVSGYVSEPDGRLSILAFPCIGLTILGIIPVFLAICGCWGALRFNRCCLGLYFTFLLFVFAAEIATGIAGVVYKQNVRDGIMQYLKVAVDAYQPSDVQKLTALDLIQVTFQCCGYESSNDYLKKLQSVPQSCCAYGDCIAIGANLSSDLPGCKHRAIDIESRTLIICAVIIALALIQDMSDPRKPPSSSSSPIPSHTRLSCPHYPWDIQLVGLVFSMILCCAAKDRHSRTHYQPVQS</sequence>
<evidence type="ECO:0000256" key="1">
    <source>
        <dbReference type="ARBA" id="ARBA00004141"/>
    </source>
</evidence>
<evidence type="ECO:0000256" key="6">
    <source>
        <dbReference type="PIRSR" id="PIRSR002419-1"/>
    </source>
</evidence>
<dbReference type="SUPFAM" id="SSF48652">
    <property type="entry name" value="Tetraspanin"/>
    <property type="match status" value="1"/>
</dbReference>
<feature type="transmembrane region" description="Helical" evidence="7">
    <location>
        <begin position="71"/>
        <end position="94"/>
    </location>
</feature>
<keyword evidence="5 7" id="KW-0472">Membrane</keyword>
<organism evidence="8">
    <name type="scientific">Schistocephalus solidus</name>
    <name type="common">Tapeworm</name>
    <dbReference type="NCBI Taxonomy" id="70667"/>
    <lineage>
        <taxon>Eukaryota</taxon>
        <taxon>Metazoa</taxon>
        <taxon>Spiralia</taxon>
        <taxon>Lophotrochozoa</taxon>
        <taxon>Platyhelminthes</taxon>
        <taxon>Cestoda</taxon>
        <taxon>Eucestoda</taxon>
        <taxon>Diphyllobothriidea</taxon>
        <taxon>Diphyllobothriidae</taxon>
        <taxon>Schistocephalus</taxon>
    </lineage>
</organism>
<dbReference type="Gene3D" id="1.10.1450.10">
    <property type="entry name" value="Tetraspanin"/>
    <property type="match status" value="1"/>
</dbReference>
<dbReference type="CDD" id="cd03127">
    <property type="entry name" value="tetraspanin_LEL"/>
    <property type="match status" value="1"/>
</dbReference>
<dbReference type="PRINTS" id="PR00259">
    <property type="entry name" value="TMFOUR"/>
</dbReference>
<proteinExistence type="inferred from homology"/>
<evidence type="ECO:0000256" key="2">
    <source>
        <dbReference type="ARBA" id="ARBA00006840"/>
    </source>
</evidence>
<feature type="transmembrane region" description="Helical" evidence="7">
    <location>
        <begin position="6"/>
        <end position="27"/>
    </location>
</feature>
<name>A0A183TDL6_SCHSO</name>
<protein>
    <recommendedName>
        <fullName evidence="7">Tetraspanin</fullName>
    </recommendedName>
</protein>
<comment type="subcellular location">
    <subcellularLocation>
        <location evidence="1 7">Membrane</location>
        <topology evidence="1 7">Multi-pass membrane protein</topology>
    </subcellularLocation>
</comment>
<reference evidence="8" key="1">
    <citation type="submission" date="2016-06" db="UniProtKB">
        <authorList>
            <consortium name="WormBaseParasite"/>
        </authorList>
    </citation>
    <scope>IDENTIFICATION</scope>
</reference>
<dbReference type="Pfam" id="PF00335">
    <property type="entry name" value="Tetraspanin"/>
    <property type="match status" value="1"/>
</dbReference>
<dbReference type="InterPro" id="IPR018499">
    <property type="entry name" value="Tetraspanin/Peripherin"/>
</dbReference>
<dbReference type="InterPro" id="IPR008952">
    <property type="entry name" value="Tetraspanin_EC2_sf"/>
</dbReference>